<dbReference type="InterPro" id="IPR050833">
    <property type="entry name" value="Poly_Biosynth_Transport"/>
</dbReference>
<keyword evidence="2" id="KW-1003">Cell membrane</keyword>
<accession>A0A0U4G6X2</accession>
<dbReference type="Proteomes" id="UP000050331">
    <property type="component" value="Chromosome"/>
</dbReference>
<feature type="transmembrane region" description="Helical" evidence="6">
    <location>
        <begin position="428"/>
        <end position="446"/>
    </location>
</feature>
<evidence type="ECO:0000313" key="8">
    <source>
        <dbReference type="Proteomes" id="UP000050331"/>
    </source>
</evidence>
<sequence length="539" mass="59067">MSNIVRGTMLLTGATFLSKFLGMIYVIPFNELVGETGGTLFSLAYTPYSILISISTIGVPLAVSKFVSKYNALGDYETGLRMYRAGIMLMSVTGFLAFLGLFFSAEWLAGQMITNEETGNIAVADVTMVIRMVSFALLLIPPMSITRGFFQGYQSMGPTAASQVIEQIVRIGFILVSAFIVTQVVGGTIVTAVGFATFAAFIGALASCGVLFVYWRKRKANIHKNLERQQRTYDIPTKDLFAELFRYAGPFILVGVAIPVYQLVDQFTVERAMTAIGQRELYDTAYSAINYYGHKLVIIPVTIATGMSLAIIPALTKSFTKENRPLLFQQINQALQIVLVLVVPAVIGLSALSHVIYGALYGMNNIETTGALLGWYAPVALFFALFTVTAAILQGINQQQFAVISLSAGVLIKVLFNIQLIHTFGPKGAIFGTALAAGTAVMLNLWRIKKSISFPFRQTFKRFLLICIFSVFMLIAIILLKLLFGTFLAYETSRGAAVIMLIAGVTGGGSVYLWFSYQSTLLERVLGDRVRVLDRLFKR</sequence>
<evidence type="ECO:0000256" key="2">
    <source>
        <dbReference type="ARBA" id="ARBA00022475"/>
    </source>
</evidence>
<keyword evidence="7" id="KW-0132">Cell division</keyword>
<protein>
    <submittedName>
        <fullName evidence="7">Cell division protein</fullName>
    </submittedName>
</protein>
<feature type="transmembrane region" description="Helical" evidence="6">
    <location>
        <begin position="296"/>
        <end position="316"/>
    </location>
</feature>
<evidence type="ECO:0000256" key="1">
    <source>
        <dbReference type="ARBA" id="ARBA00004651"/>
    </source>
</evidence>
<dbReference type="AlphaFoldDB" id="A0A0U4G6X2"/>
<keyword evidence="4 6" id="KW-1133">Transmembrane helix</keyword>
<evidence type="ECO:0000256" key="4">
    <source>
        <dbReference type="ARBA" id="ARBA00022989"/>
    </source>
</evidence>
<feature type="transmembrane region" description="Helical" evidence="6">
    <location>
        <begin position="337"/>
        <end position="360"/>
    </location>
</feature>
<evidence type="ECO:0000313" key="7">
    <source>
        <dbReference type="EMBL" id="ALX48426.1"/>
    </source>
</evidence>
<dbReference type="PANTHER" id="PTHR30250:SF21">
    <property type="entry name" value="LIPID II FLIPPASE MURJ"/>
    <property type="match status" value="1"/>
</dbReference>
<evidence type="ECO:0000256" key="5">
    <source>
        <dbReference type="ARBA" id="ARBA00023136"/>
    </source>
</evidence>
<feature type="transmembrane region" description="Helical" evidence="6">
    <location>
        <begin position="48"/>
        <end position="67"/>
    </location>
</feature>
<feature type="transmembrane region" description="Helical" evidence="6">
    <location>
        <begin position="171"/>
        <end position="189"/>
    </location>
</feature>
<keyword evidence="8" id="KW-1185">Reference proteome</keyword>
<keyword evidence="3 6" id="KW-0812">Transmembrane</keyword>
<dbReference type="OrthoDB" id="9775950at2"/>
<evidence type="ECO:0000256" key="3">
    <source>
        <dbReference type="ARBA" id="ARBA00022692"/>
    </source>
</evidence>
<dbReference type="InterPro" id="IPR024923">
    <property type="entry name" value="PG_synth_SpoVB"/>
</dbReference>
<dbReference type="Pfam" id="PF01943">
    <property type="entry name" value="Polysacc_synt"/>
    <property type="match status" value="1"/>
</dbReference>
<organism evidence="7 8">
    <name type="scientific">Lentibacillus amyloliquefaciens</name>
    <dbReference type="NCBI Taxonomy" id="1472767"/>
    <lineage>
        <taxon>Bacteria</taxon>
        <taxon>Bacillati</taxon>
        <taxon>Bacillota</taxon>
        <taxon>Bacilli</taxon>
        <taxon>Bacillales</taxon>
        <taxon>Bacillaceae</taxon>
        <taxon>Lentibacillus</taxon>
    </lineage>
</organism>
<keyword evidence="5 6" id="KW-0472">Membrane</keyword>
<dbReference type="PIRSF" id="PIRSF038958">
    <property type="entry name" value="PG_synth_SpoVB"/>
    <property type="match status" value="1"/>
</dbReference>
<dbReference type="PANTHER" id="PTHR30250">
    <property type="entry name" value="PST FAMILY PREDICTED COLANIC ACID TRANSPORTER"/>
    <property type="match status" value="1"/>
</dbReference>
<dbReference type="EMBL" id="CP013862">
    <property type="protein sequence ID" value="ALX48426.1"/>
    <property type="molecule type" value="Genomic_DNA"/>
</dbReference>
<comment type="subcellular location">
    <subcellularLocation>
        <location evidence="1">Cell membrane</location>
        <topology evidence="1">Multi-pass membrane protein</topology>
    </subcellularLocation>
</comment>
<feature type="transmembrane region" description="Helical" evidence="6">
    <location>
        <begin position="372"/>
        <end position="393"/>
    </location>
</feature>
<feature type="transmembrane region" description="Helical" evidence="6">
    <location>
        <begin position="244"/>
        <end position="264"/>
    </location>
</feature>
<dbReference type="STRING" id="1472767.AOX59_07255"/>
<feature type="transmembrane region" description="Helical" evidence="6">
    <location>
        <begin position="400"/>
        <end position="422"/>
    </location>
</feature>
<proteinExistence type="predicted"/>
<dbReference type="GO" id="GO:0051301">
    <property type="term" value="P:cell division"/>
    <property type="evidence" value="ECO:0007669"/>
    <property type="project" value="UniProtKB-KW"/>
</dbReference>
<feature type="transmembrane region" description="Helical" evidence="6">
    <location>
        <begin position="129"/>
        <end position="150"/>
    </location>
</feature>
<keyword evidence="7" id="KW-0131">Cell cycle</keyword>
<reference evidence="7 8" key="1">
    <citation type="submission" date="2016-01" db="EMBL/GenBank/DDBJ databases">
        <title>Complete genome sequence of strain Lentibacillus amyloliquefaciens LAM0015T isolated from saline sediment.</title>
        <authorList>
            <person name="Wang J.-L."/>
            <person name="He M.-X."/>
        </authorList>
    </citation>
    <scope>NUCLEOTIDE SEQUENCE [LARGE SCALE GENOMIC DNA]</scope>
    <source>
        <strain evidence="7 8">LAM0015</strain>
    </source>
</reference>
<dbReference type="InterPro" id="IPR002797">
    <property type="entry name" value="Polysacc_synth"/>
</dbReference>
<feature type="transmembrane region" description="Helical" evidence="6">
    <location>
        <begin position="195"/>
        <end position="215"/>
    </location>
</feature>
<feature type="transmembrane region" description="Helical" evidence="6">
    <location>
        <begin position="466"/>
        <end position="490"/>
    </location>
</feature>
<dbReference type="RefSeq" id="WP_068443926.1">
    <property type="nucleotide sequence ID" value="NZ_CP013862.1"/>
</dbReference>
<evidence type="ECO:0000256" key="6">
    <source>
        <dbReference type="SAM" id="Phobius"/>
    </source>
</evidence>
<gene>
    <name evidence="7" type="ORF">AOX59_07255</name>
</gene>
<feature type="transmembrane region" description="Helical" evidence="6">
    <location>
        <begin position="496"/>
        <end position="515"/>
    </location>
</feature>
<feature type="transmembrane region" description="Helical" evidence="6">
    <location>
        <begin position="87"/>
        <end position="109"/>
    </location>
</feature>
<name>A0A0U4G6X2_9BACI</name>
<dbReference type="GO" id="GO:0005886">
    <property type="term" value="C:plasma membrane"/>
    <property type="evidence" value="ECO:0007669"/>
    <property type="project" value="UniProtKB-SubCell"/>
</dbReference>
<dbReference type="KEGG" id="lao:AOX59_07255"/>
<dbReference type="CDD" id="cd13124">
    <property type="entry name" value="MATE_SpoVB_like"/>
    <property type="match status" value="1"/>
</dbReference>
<feature type="transmembrane region" description="Helical" evidence="6">
    <location>
        <begin position="7"/>
        <end position="28"/>
    </location>
</feature>